<accession>A0ACD6B8C0</accession>
<name>A0ACD6B8C0_9BACT</name>
<evidence type="ECO:0000313" key="1">
    <source>
        <dbReference type="EMBL" id="ABI18352.1"/>
    </source>
</evidence>
<organism evidence="1">
    <name type="scientific">uncultured bacterium</name>
    <dbReference type="NCBI Taxonomy" id="77133"/>
    <lineage>
        <taxon>Bacteria</taxon>
        <taxon>environmental samples</taxon>
    </lineage>
</organism>
<gene>
    <name evidence="1" type="primary">estE7</name>
</gene>
<reference evidence="2" key="2">
    <citation type="journal article" date="2009" name="Proteins">
        <title>Structural and functional analysis of a novel hormone-sensitive lipase from a metagenome library.</title>
        <authorList>
            <person name="Nam K.H."/>
            <person name="Kim M.Y."/>
            <person name="Kim S.J."/>
            <person name="Priyadarshi A."/>
            <person name="Kwon S.T."/>
            <person name="Koo B.S."/>
            <person name="Yoon S.H."/>
            <person name="Hwang K.Y."/>
        </authorList>
    </citation>
    <scope>X-RAY CRYSTALLOGRAPHY (2.80 ANGSTROMS) OF 1-309</scope>
</reference>
<evidence type="ECO:0007829" key="2">
    <source>
        <dbReference type="PDB" id="3DNM"/>
    </source>
</evidence>
<reference evidence="1" key="1">
    <citation type="submission" date="2006-07" db="EMBL/GenBank/DDBJ databases">
        <authorList>
            <person name="Kim S."/>
            <person name="Kim M."/>
            <person name="Yeo Y."/>
            <person name="Yoon S."/>
            <person name="Koo B."/>
        </authorList>
    </citation>
    <scope>NUCLEOTIDE SEQUENCE</scope>
</reference>
<dbReference type="PDB" id="3DNM">
    <property type="method" value="X-ray"/>
    <property type="resolution" value="2.80 A"/>
    <property type="chains" value="A/B/C/D=1-309"/>
</dbReference>
<evidence type="ECO:0007829" key="3">
    <source>
        <dbReference type="PDB" id="3K6K"/>
    </source>
</evidence>
<sequence length="309" mass="33095">MGAMDQEIGTVTDTKMDPRDFLQLLKINAEKAEKNLPLDQKRAGMEALCERFPRAEGVELTLTDLGGVPCIRQATDGAGAAHILYFHGGGYISGSPSTHLVLTTQLAKQSSATLWSLDYRLAPENPFPAAVDDCVAAYRALLKTAGSADRIIIAGDSAGGGLTTASMLKAKEDGLPMPAGLVMLSPFVDLTLSRWSNSNLADRDFLAEPDTLGEMSELYVGGEDRKNPLISPVYADLSGLPEMLIHVGSEEALLSDSTTLAERAGAAGVSVELKIWPDMPHVFQMYGKFVNAADISIKEICHWISARIS</sequence>
<dbReference type="PDB" id="3K6K">
    <property type="method" value="X-ray"/>
    <property type="resolution" value="2.20 A"/>
    <property type="chains" value="A/B/C/D=1-309"/>
</dbReference>
<keyword evidence="2 3" id="KW-0002">3D-structure</keyword>
<dbReference type="EMBL" id="DQ842024">
    <property type="protein sequence ID" value="ABI18352.1"/>
    <property type="molecule type" value="Genomic_DNA"/>
</dbReference>
<accession>Q0GMU1</accession>
<reference evidence="3" key="3">
    <citation type="submission" date="2009-10" db="PDB data bank">
        <title>Biochemical and structural analysis of hormone-sensitive lipase homolog EstE7; Insight into the stabilized dimerization of HSL-homolog proteins.</title>
        <authorList>
            <person name="Nam K.H."/>
            <person name="Rhee K.H."/>
            <person name="Lee W.H."/>
            <person name="Jeong B.-C."/>
            <person name="Song H.K."/>
            <person name="Hwang K.Y."/>
        </authorList>
    </citation>
    <scope>X-RAY CRYSTALLOGRAPHY (2.20 ANGSTROMS) OF 1-309</scope>
</reference>
<protein>
    <submittedName>
        <fullName evidence="1">Esterase/lipase</fullName>
    </submittedName>
</protein>
<proteinExistence type="evidence at protein level"/>